<keyword evidence="1" id="KW-0802">TPR repeat</keyword>
<dbReference type="Pfam" id="PF13181">
    <property type="entry name" value="TPR_8"/>
    <property type="match status" value="1"/>
</dbReference>
<gene>
    <name evidence="2" type="ORF">ACFPYK_00780</name>
</gene>
<organism evidence="2 3">
    <name type="scientific">Mumia xiangluensis</name>
    <dbReference type="NCBI Taxonomy" id="1678900"/>
    <lineage>
        <taxon>Bacteria</taxon>
        <taxon>Bacillati</taxon>
        <taxon>Actinomycetota</taxon>
        <taxon>Actinomycetes</taxon>
        <taxon>Propionibacteriales</taxon>
        <taxon>Nocardioidaceae</taxon>
        <taxon>Mumia</taxon>
    </lineage>
</organism>
<keyword evidence="3" id="KW-1185">Reference proteome</keyword>
<protein>
    <submittedName>
        <fullName evidence="2">Tetratricopeptide repeat protein</fullName>
    </submittedName>
</protein>
<feature type="repeat" description="TPR" evidence="1">
    <location>
        <begin position="19"/>
        <end position="52"/>
    </location>
</feature>
<evidence type="ECO:0000313" key="3">
    <source>
        <dbReference type="Proteomes" id="UP001596097"/>
    </source>
</evidence>
<dbReference type="InterPro" id="IPR011990">
    <property type="entry name" value="TPR-like_helical_dom_sf"/>
</dbReference>
<proteinExistence type="predicted"/>
<comment type="caution">
    <text evidence="2">The sequence shown here is derived from an EMBL/GenBank/DDBJ whole genome shotgun (WGS) entry which is preliminary data.</text>
</comment>
<dbReference type="SUPFAM" id="SSF48452">
    <property type="entry name" value="TPR-like"/>
    <property type="match status" value="1"/>
</dbReference>
<dbReference type="Proteomes" id="UP001596097">
    <property type="component" value="Unassembled WGS sequence"/>
</dbReference>
<dbReference type="InterPro" id="IPR019734">
    <property type="entry name" value="TPR_rpt"/>
</dbReference>
<dbReference type="Gene3D" id="1.25.40.10">
    <property type="entry name" value="Tetratricopeptide repeat domain"/>
    <property type="match status" value="1"/>
</dbReference>
<evidence type="ECO:0000256" key="1">
    <source>
        <dbReference type="PROSITE-ProRule" id="PRU00339"/>
    </source>
</evidence>
<evidence type="ECO:0000313" key="2">
    <source>
        <dbReference type="EMBL" id="MFC6147907.1"/>
    </source>
</evidence>
<reference evidence="3" key="1">
    <citation type="journal article" date="2019" name="Int. J. Syst. Evol. Microbiol.">
        <title>The Global Catalogue of Microorganisms (GCM) 10K type strain sequencing project: providing services to taxonomists for standard genome sequencing and annotation.</title>
        <authorList>
            <consortium name="The Broad Institute Genomics Platform"/>
            <consortium name="The Broad Institute Genome Sequencing Center for Infectious Disease"/>
            <person name="Wu L."/>
            <person name="Ma J."/>
        </authorList>
    </citation>
    <scope>NUCLEOTIDE SEQUENCE [LARGE SCALE GENOMIC DNA]</scope>
    <source>
        <strain evidence="3">CGMCC 4.7198</strain>
    </source>
</reference>
<accession>A0ABW1QEQ2</accession>
<dbReference type="RefSeq" id="WP_205602912.1">
    <property type="nucleotide sequence ID" value="NZ_JBHSQL010000001.1"/>
</dbReference>
<dbReference type="PROSITE" id="PS50005">
    <property type="entry name" value="TPR"/>
    <property type="match status" value="1"/>
</dbReference>
<name>A0ABW1QEQ2_9ACTN</name>
<dbReference type="EMBL" id="JBHSQL010000001">
    <property type="protein sequence ID" value="MFC6147907.1"/>
    <property type="molecule type" value="Genomic_DNA"/>
</dbReference>
<sequence>MLLDALANGADPDAARRFQPAWALRAHLYAELGRRDEAGAAYEKAISLTTDTVSRGFLERARDRLGV</sequence>